<dbReference type="EC" id="2.1.1.86" evidence="4"/>
<organism evidence="4">
    <name type="scientific">Archaeoglobus fulgidus</name>
    <dbReference type="NCBI Taxonomy" id="2234"/>
    <lineage>
        <taxon>Archaea</taxon>
        <taxon>Methanobacteriati</taxon>
        <taxon>Methanobacteriota</taxon>
        <taxon>Archaeoglobi</taxon>
        <taxon>Archaeoglobales</taxon>
        <taxon>Archaeoglobaceae</taxon>
        <taxon>Archaeoglobus</taxon>
    </lineage>
</organism>
<dbReference type="NCBIfam" id="NF002142">
    <property type="entry name" value="PRK00979.1-1"/>
    <property type="match status" value="1"/>
</dbReference>
<dbReference type="Gene3D" id="3.20.20.20">
    <property type="entry name" value="Dihydropteroate synthase-like"/>
    <property type="match status" value="1"/>
</dbReference>
<proteinExistence type="inferred from homology"/>
<dbReference type="Pfam" id="PF02007">
    <property type="entry name" value="MtrH"/>
    <property type="match status" value="1"/>
</dbReference>
<gene>
    <name evidence="4" type="ORF">ENT52_05570</name>
</gene>
<keyword evidence="2 4" id="KW-0489">Methyltransferase</keyword>
<evidence type="ECO:0000313" key="4">
    <source>
        <dbReference type="EMBL" id="HGT83177.1"/>
    </source>
</evidence>
<dbReference type="PIRSF" id="PIRSF004960">
    <property type="entry name" value="MtrH_MtxH"/>
    <property type="match status" value="1"/>
</dbReference>
<accession>A0A7J3M2I9</accession>
<protein>
    <submittedName>
        <fullName evidence="4">Tetrahydromethanopterin S-methyltransferase subunit H</fullName>
        <ecNumber evidence="4">2.1.1.86</ecNumber>
    </submittedName>
</protein>
<keyword evidence="3 4" id="KW-0808">Transferase</keyword>
<name>A0A7J3M2I9_ARCFL</name>
<reference evidence="4" key="1">
    <citation type="journal article" date="2020" name="mSystems">
        <title>Genome- and Community-Level Interaction Insights into Carbon Utilization and Element Cycling Functions of Hydrothermarchaeota in Hydrothermal Sediment.</title>
        <authorList>
            <person name="Zhou Z."/>
            <person name="Liu Y."/>
            <person name="Xu W."/>
            <person name="Pan J."/>
            <person name="Luo Z.H."/>
            <person name="Li M."/>
        </authorList>
    </citation>
    <scope>NUCLEOTIDE SEQUENCE [LARGE SCALE GENOMIC DNA]</scope>
    <source>
        <strain evidence="4">SpSt-587</strain>
    </source>
</reference>
<evidence type="ECO:0000256" key="3">
    <source>
        <dbReference type="ARBA" id="ARBA00022679"/>
    </source>
</evidence>
<dbReference type="InterPro" id="IPR023467">
    <property type="entry name" value="MeTrfase_MtrH/MtxH"/>
</dbReference>
<dbReference type="GO" id="GO:0006730">
    <property type="term" value="P:one-carbon metabolic process"/>
    <property type="evidence" value="ECO:0007669"/>
    <property type="project" value="InterPro"/>
</dbReference>
<dbReference type="AlphaFoldDB" id="A0A7J3M2I9"/>
<dbReference type="InterPro" id="IPR011005">
    <property type="entry name" value="Dihydropteroate_synth-like_sf"/>
</dbReference>
<evidence type="ECO:0000256" key="2">
    <source>
        <dbReference type="ARBA" id="ARBA00022603"/>
    </source>
</evidence>
<dbReference type="GO" id="GO:0032259">
    <property type="term" value="P:methylation"/>
    <property type="evidence" value="ECO:0007669"/>
    <property type="project" value="UniProtKB-KW"/>
</dbReference>
<dbReference type="GO" id="GO:0008168">
    <property type="term" value="F:methyltransferase activity"/>
    <property type="evidence" value="ECO:0007669"/>
    <property type="project" value="UniProtKB-KW"/>
</dbReference>
<dbReference type="SUPFAM" id="SSF51717">
    <property type="entry name" value="Dihydropteroate synthetase-like"/>
    <property type="match status" value="1"/>
</dbReference>
<dbReference type="EMBL" id="DSYZ01000109">
    <property type="protein sequence ID" value="HGT83177.1"/>
    <property type="molecule type" value="Genomic_DNA"/>
</dbReference>
<comment type="similarity">
    <text evidence="1">Belongs to the MtrH family.</text>
</comment>
<evidence type="ECO:0000256" key="1">
    <source>
        <dbReference type="ARBA" id="ARBA00006230"/>
    </source>
</evidence>
<comment type="caution">
    <text evidence="4">The sequence shown here is derived from an EMBL/GenBank/DDBJ whole genome shotgun (WGS) entry which is preliminary data.</text>
</comment>
<sequence length="289" mass="31947">MFKFPEPKVLEISGIKIGGNPGETRTLLIGSIFYKGHKLVEDEKKGVFNKELAEKLIKEQEELSDKTELPSMLDVVAISEEAMRKYIDFVSSITQKPFLIDSATADVKIKAVEYAKEVGLEKRIVYNSITPEVKERELVALKESGVESAIVLTYTMNVLSSKARIEVLQKLIPKLEIAGIKKPLVDTFVMDVPSLPSAVKAGIEIKKIYGFPCGSGAHNAIASWKGLRNLLGKESEKSALVIANTMQIIFGLDFALYGPIEDAKLIFPAVYTINVAYKGFSRTKDFLTL</sequence>